<dbReference type="InterPro" id="IPR007110">
    <property type="entry name" value="Ig-like_dom"/>
</dbReference>
<reference evidence="2 3" key="1">
    <citation type="journal article" date="2020" name="Cell">
        <title>Large-Scale Comparative Analyses of Tick Genomes Elucidate Their Genetic Diversity and Vector Capacities.</title>
        <authorList>
            <consortium name="Tick Genome and Microbiome Consortium (TIGMIC)"/>
            <person name="Jia N."/>
            <person name="Wang J."/>
            <person name="Shi W."/>
            <person name="Du L."/>
            <person name="Sun Y."/>
            <person name="Zhan W."/>
            <person name="Jiang J.F."/>
            <person name="Wang Q."/>
            <person name="Zhang B."/>
            <person name="Ji P."/>
            <person name="Bell-Sakyi L."/>
            <person name="Cui X.M."/>
            <person name="Yuan T.T."/>
            <person name="Jiang B.G."/>
            <person name="Yang W.F."/>
            <person name="Lam T.T."/>
            <person name="Chang Q.C."/>
            <person name="Ding S.J."/>
            <person name="Wang X.J."/>
            <person name="Zhu J.G."/>
            <person name="Ruan X.D."/>
            <person name="Zhao L."/>
            <person name="Wei J.T."/>
            <person name="Ye R.Z."/>
            <person name="Que T.C."/>
            <person name="Du C.H."/>
            <person name="Zhou Y.H."/>
            <person name="Cheng J.X."/>
            <person name="Dai P.F."/>
            <person name="Guo W.B."/>
            <person name="Han X.H."/>
            <person name="Huang E.J."/>
            <person name="Li L.F."/>
            <person name="Wei W."/>
            <person name="Gao Y.C."/>
            <person name="Liu J.Z."/>
            <person name="Shao H.Z."/>
            <person name="Wang X."/>
            <person name="Wang C.C."/>
            <person name="Yang T.C."/>
            <person name="Huo Q.B."/>
            <person name="Li W."/>
            <person name="Chen H.Y."/>
            <person name="Chen S.E."/>
            <person name="Zhou L.G."/>
            <person name="Ni X.B."/>
            <person name="Tian J.H."/>
            <person name="Sheng Y."/>
            <person name="Liu T."/>
            <person name="Pan Y.S."/>
            <person name="Xia L.Y."/>
            <person name="Li J."/>
            <person name="Zhao F."/>
            <person name="Cao W.C."/>
        </authorList>
    </citation>
    <scope>NUCLEOTIDE SEQUENCE [LARGE SCALE GENOMIC DNA]</scope>
    <source>
        <strain evidence="2">HaeL-2018</strain>
    </source>
</reference>
<dbReference type="AlphaFoldDB" id="A0A9J6GVM5"/>
<evidence type="ECO:0000313" key="3">
    <source>
        <dbReference type="Proteomes" id="UP000821853"/>
    </source>
</evidence>
<evidence type="ECO:0000259" key="1">
    <source>
        <dbReference type="PROSITE" id="PS50835"/>
    </source>
</evidence>
<dbReference type="Gene3D" id="2.60.40.10">
    <property type="entry name" value="Immunoglobulins"/>
    <property type="match status" value="1"/>
</dbReference>
<dbReference type="PANTHER" id="PTHR23278:SF19">
    <property type="entry name" value="OBSCURIN"/>
    <property type="match status" value="1"/>
</dbReference>
<dbReference type="InterPro" id="IPR036179">
    <property type="entry name" value="Ig-like_dom_sf"/>
</dbReference>
<dbReference type="VEuPathDB" id="VectorBase:HLOH_060614"/>
<comment type="caution">
    <text evidence="2">The sequence shown here is derived from an EMBL/GenBank/DDBJ whole genome shotgun (WGS) entry which is preliminary data.</text>
</comment>
<dbReference type="InterPro" id="IPR013098">
    <property type="entry name" value="Ig_I-set"/>
</dbReference>
<feature type="domain" description="Ig-like" evidence="1">
    <location>
        <begin position="1"/>
        <end position="77"/>
    </location>
</feature>
<dbReference type="Pfam" id="PF07679">
    <property type="entry name" value="I-set"/>
    <property type="match status" value="1"/>
</dbReference>
<dbReference type="Proteomes" id="UP000821853">
    <property type="component" value="Chromosome 9"/>
</dbReference>
<dbReference type="SUPFAM" id="SSF48726">
    <property type="entry name" value="Immunoglobulin"/>
    <property type="match status" value="1"/>
</dbReference>
<name>A0A9J6GVM5_HAELO</name>
<dbReference type="PANTHER" id="PTHR23278">
    <property type="entry name" value="SIDESTEP PROTEIN"/>
    <property type="match status" value="1"/>
</dbReference>
<organism evidence="2 3">
    <name type="scientific">Haemaphysalis longicornis</name>
    <name type="common">Bush tick</name>
    <dbReference type="NCBI Taxonomy" id="44386"/>
    <lineage>
        <taxon>Eukaryota</taxon>
        <taxon>Metazoa</taxon>
        <taxon>Ecdysozoa</taxon>
        <taxon>Arthropoda</taxon>
        <taxon>Chelicerata</taxon>
        <taxon>Arachnida</taxon>
        <taxon>Acari</taxon>
        <taxon>Parasitiformes</taxon>
        <taxon>Ixodida</taxon>
        <taxon>Ixodoidea</taxon>
        <taxon>Ixodidae</taxon>
        <taxon>Haemaphysalinae</taxon>
        <taxon>Haemaphysalis</taxon>
    </lineage>
</organism>
<gene>
    <name evidence="2" type="ORF">HPB48_011327</name>
</gene>
<accession>A0A9J6GVM5</accession>
<dbReference type="PROSITE" id="PS50835">
    <property type="entry name" value="IG_LIKE"/>
    <property type="match status" value="1"/>
</dbReference>
<keyword evidence="3" id="KW-1185">Reference proteome</keyword>
<dbReference type="OrthoDB" id="6492105at2759"/>
<sequence length="82" mass="9361">MSEGVDVYMECHVLAASKLTEVTWRLDQRELKKDAASQLLFTSRHLVIRKAELRNAGRYTCTARSVNGQSVESAPLELRIRR</sequence>
<protein>
    <recommendedName>
        <fullName evidence="1">Ig-like domain-containing protein</fullName>
    </recommendedName>
</protein>
<dbReference type="InterPro" id="IPR013783">
    <property type="entry name" value="Ig-like_fold"/>
</dbReference>
<evidence type="ECO:0000313" key="2">
    <source>
        <dbReference type="EMBL" id="KAH9382510.1"/>
    </source>
</evidence>
<dbReference type="EMBL" id="JABSTR010000011">
    <property type="protein sequence ID" value="KAH9382510.1"/>
    <property type="molecule type" value="Genomic_DNA"/>
</dbReference>
<proteinExistence type="predicted"/>